<feature type="compositionally biased region" description="Basic and acidic residues" evidence="1">
    <location>
        <begin position="9"/>
        <end position="22"/>
    </location>
</feature>
<organism evidence="2 3">
    <name type="scientific">Heterobasidion irregulare (strain TC 32-1)</name>
    <dbReference type="NCBI Taxonomy" id="747525"/>
    <lineage>
        <taxon>Eukaryota</taxon>
        <taxon>Fungi</taxon>
        <taxon>Dikarya</taxon>
        <taxon>Basidiomycota</taxon>
        <taxon>Agaricomycotina</taxon>
        <taxon>Agaricomycetes</taxon>
        <taxon>Russulales</taxon>
        <taxon>Bondarzewiaceae</taxon>
        <taxon>Heterobasidion</taxon>
        <taxon>Heterobasidion annosum species complex</taxon>
    </lineage>
</organism>
<evidence type="ECO:0000313" key="2">
    <source>
        <dbReference type="EMBL" id="ETW75571.1"/>
    </source>
</evidence>
<name>W4JRR7_HETIT</name>
<evidence type="ECO:0000256" key="1">
    <source>
        <dbReference type="SAM" id="MobiDB-lite"/>
    </source>
</evidence>
<reference evidence="2 3" key="1">
    <citation type="journal article" date="2012" name="New Phytol.">
        <title>Insight into trade-off between wood decay and parasitism from the genome of a fungal forest pathogen.</title>
        <authorList>
            <person name="Olson A."/>
            <person name="Aerts A."/>
            <person name="Asiegbu F."/>
            <person name="Belbahri L."/>
            <person name="Bouzid O."/>
            <person name="Broberg A."/>
            <person name="Canback B."/>
            <person name="Coutinho P.M."/>
            <person name="Cullen D."/>
            <person name="Dalman K."/>
            <person name="Deflorio G."/>
            <person name="van Diepen L.T."/>
            <person name="Dunand C."/>
            <person name="Duplessis S."/>
            <person name="Durling M."/>
            <person name="Gonthier P."/>
            <person name="Grimwood J."/>
            <person name="Fossdal C.G."/>
            <person name="Hansson D."/>
            <person name="Henrissat B."/>
            <person name="Hietala A."/>
            <person name="Himmelstrand K."/>
            <person name="Hoffmeister D."/>
            <person name="Hogberg N."/>
            <person name="James T.Y."/>
            <person name="Karlsson M."/>
            <person name="Kohler A."/>
            <person name="Kues U."/>
            <person name="Lee Y.H."/>
            <person name="Lin Y.C."/>
            <person name="Lind M."/>
            <person name="Lindquist E."/>
            <person name="Lombard V."/>
            <person name="Lucas S."/>
            <person name="Lunden K."/>
            <person name="Morin E."/>
            <person name="Murat C."/>
            <person name="Park J."/>
            <person name="Raffaello T."/>
            <person name="Rouze P."/>
            <person name="Salamov A."/>
            <person name="Schmutz J."/>
            <person name="Solheim H."/>
            <person name="Stahlberg J."/>
            <person name="Velez H."/>
            <person name="de Vries R.P."/>
            <person name="Wiebenga A."/>
            <person name="Woodward S."/>
            <person name="Yakovlev I."/>
            <person name="Garbelotto M."/>
            <person name="Martin F."/>
            <person name="Grigoriev I.V."/>
            <person name="Stenlid J."/>
        </authorList>
    </citation>
    <scope>NUCLEOTIDE SEQUENCE [LARGE SCALE GENOMIC DNA]</scope>
    <source>
        <strain evidence="2 3">TC 32-1</strain>
    </source>
</reference>
<accession>W4JRR7</accession>
<gene>
    <name evidence="2" type="ORF">HETIRDRAFT_164301</name>
</gene>
<dbReference type="HOGENOM" id="CLU_1759055_0_0_1"/>
<evidence type="ECO:0000313" key="3">
    <source>
        <dbReference type="Proteomes" id="UP000030671"/>
    </source>
</evidence>
<dbReference type="Proteomes" id="UP000030671">
    <property type="component" value="Unassembled WGS sequence"/>
</dbReference>
<feature type="compositionally biased region" description="Basic and acidic residues" evidence="1">
    <location>
        <begin position="38"/>
        <end position="47"/>
    </location>
</feature>
<dbReference type="GeneID" id="20667908"/>
<proteinExistence type="predicted"/>
<dbReference type="EMBL" id="KI925466">
    <property type="protein sequence ID" value="ETW75571.1"/>
    <property type="molecule type" value="Genomic_DNA"/>
</dbReference>
<dbReference type="KEGG" id="hir:HETIRDRAFT_164301"/>
<feature type="region of interest" description="Disordered" evidence="1">
    <location>
        <begin position="1"/>
        <end position="52"/>
    </location>
</feature>
<dbReference type="RefSeq" id="XP_009552970.1">
    <property type="nucleotide sequence ID" value="XM_009554675.1"/>
</dbReference>
<dbReference type="InParanoid" id="W4JRR7"/>
<dbReference type="OrthoDB" id="3262173at2759"/>
<protein>
    <submittedName>
        <fullName evidence="2">Uncharacterized protein</fullName>
    </submittedName>
</protein>
<sequence>MPIVHWHKLTKESRSDSDHASSDGEVVETAGNEGGSPSRREHPRQDPENTCEQTMVMSVPMKRKSYPAASIGECGYDAEDESVPVASCSKSSRGKRLSPSKRQQALENNEWILTVEKHRVHCWACKEWVKLNVKREYDRNNWNAHKLK</sequence>
<dbReference type="AlphaFoldDB" id="W4JRR7"/>
<keyword evidence="3" id="KW-1185">Reference proteome</keyword>